<dbReference type="OrthoDB" id="201504at2759"/>
<dbReference type="AlphaFoldDB" id="A0A507BTX6"/>
<protein>
    <recommendedName>
        <fullName evidence="5">Steroid 5-alpha reductase C-terminal domain-containing protein</fullName>
    </recommendedName>
</protein>
<evidence type="ECO:0000256" key="1">
    <source>
        <dbReference type="SAM" id="MobiDB-lite"/>
    </source>
</evidence>
<feature type="transmembrane region" description="Helical" evidence="2">
    <location>
        <begin position="215"/>
        <end position="237"/>
    </location>
</feature>
<feature type="transmembrane region" description="Helical" evidence="2">
    <location>
        <begin position="69"/>
        <end position="88"/>
    </location>
</feature>
<dbReference type="Gene3D" id="1.20.120.1630">
    <property type="match status" value="1"/>
</dbReference>
<feature type="transmembrane region" description="Helical" evidence="2">
    <location>
        <begin position="6"/>
        <end position="28"/>
    </location>
</feature>
<keyword evidence="2" id="KW-0812">Transmembrane</keyword>
<dbReference type="PANTHER" id="PTHR32251">
    <property type="entry name" value="3-OXO-5-ALPHA-STEROID 4-DEHYDROGENASE"/>
    <property type="match status" value="1"/>
</dbReference>
<comment type="caution">
    <text evidence="3">The sequence shown here is derived from an EMBL/GenBank/DDBJ whole genome shotgun (WGS) entry which is preliminary data.</text>
</comment>
<dbReference type="PANTHER" id="PTHR32251:SF17">
    <property type="entry name" value="STEROID 5-ALPHA REDUCTASE C-TERMINAL DOMAIN-CONTAINING PROTEIN"/>
    <property type="match status" value="1"/>
</dbReference>
<gene>
    <name evidence="3" type="ORF">SmJEL517_g05783</name>
</gene>
<organism evidence="3 4">
    <name type="scientific">Synchytrium microbalum</name>
    <dbReference type="NCBI Taxonomy" id="1806994"/>
    <lineage>
        <taxon>Eukaryota</taxon>
        <taxon>Fungi</taxon>
        <taxon>Fungi incertae sedis</taxon>
        <taxon>Chytridiomycota</taxon>
        <taxon>Chytridiomycota incertae sedis</taxon>
        <taxon>Chytridiomycetes</taxon>
        <taxon>Synchytriales</taxon>
        <taxon>Synchytriaceae</taxon>
        <taxon>Synchytrium</taxon>
    </lineage>
</organism>
<dbReference type="GeneID" id="42007006"/>
<dbReference type="Proteomes" id="UP000319731">
    <property type="component" value="Unassembled WGS sequence"/>
</dbReference>
<dbReference type="InterPro" id="IPR010721">
    <property type="entry name" value="UstE-like"/>
</dbReference>
<feature type="transmembrane region" description="Helical" evidence="2">
    <location>
        <begin position="189"/>
        <end position="209"/>
    </location>
</feature>
<feature type="compositionally biased region" description="Basic and acidic residues" evidence="1">
    <location>
        <begin position="284"/>
        <end position="293"/>
    </location>
</feature>
<feature type="transmembrane region" description="Helical" evidence="2">
    <location>
        <begin position="151"/>
        <end position="169"/>
    </location>
</feature>
<dbReference type="RefSeq" id="XP_031022306.1">
    <property type="nucleotide sequence ID" value="XM_031171709.1"/>
</dbReference>
<name>A0A507BTX6_9FUNG</name>
<reference evidence="3 4" key="1">
    <citation type="journal article" date="2019" name="Sci. Rep.">
        <title>Comparative genomics of chytrid fungi reveal insights into the obligate biotrophic and pathogenic lifestyle of Synchytrium endobioticum.</title>
        <authorList>
            <person name="van de Vossenberg B.T.L.H."/>
            <person name="Warris S."/>
            <person name="Nguyen H.D.T."/>
            <person name="van Gent-Pelzer M.P.E."/>
            <person name="Joly D.L."/>
            <person name="van de Geest H.C."/>
            <person name="Bonants P.J.M."/>
            <person name="Smith D.S."/>
            <person name="Levesque C.A."/>
            <person name="van der Lee T.A.J."/>
        </authorList>
    </citation>
    <scope>NUCLEOTIDE SEQUENCE [LARGE SCALE GENOMIC DNA]</scope>
    <source>
        <strain evidence="3 4">JEL517</strain>
    </source>
</reference>
<evidence type="ECO:0000313" key="3">
    <source>
        <dbReference type="EMBL" id="TPX30701.1"/>
    </source>
</evidence>
<dbReference type="EMBL" id="QEAO01000059">
    <property type="protein sequence ID" value="TPX30701.1"/>
    <property type="molecule type" value="Genomic_DNA"/>
</dbReference>
<keyword evidence="2" id="KW-1133">Transmembrane helix</keyword>
<evidence type="ECO:0008006" key="5">
    <source>
        <dbReference type="Google" id="ProtNLM"/>
    </source>
</evidence>
<dbReference type="GO" id="GO:0016020">
    <property type="term" value="C:membrane"/>
    <property type="evidence" value="ECO:0007669"/>
    <property type="project" value="TreeGrafter"/>
</dbReference>
<keyword evidence="4" id="KW-1185">Reference proteome</keyword>
<proteinExistence type="predicted"/>
<accession>A0A507BTX6</accession>
<feature type="transmembrane region" description="Helical" evidence="2">
    <location>
        <begin position="109"/>
        <end position="131"/>
    </location>
</feature>
<evidence type="ECO:0000256" key="2">
    <source>
        <dbReference type="SAM" id="Phobius"/>
    </source>
</evidence>
<keyword evidence="2" id="KW-0472">Membrane</keyword>
<dbReference type="Pfam" id="PF06966">
    <property type="entry name" value="DUF1295"/>
    <property type="match status" value="1"/>
</dbReference>
<feature type="region of interest" description="Disordered" evidence="1">
    <location>
        <begin position="272"/>
        <end position="293"/>
    </location>
</feature>
<evidence type="ECO:0000313" key="4">
    <source>
        <dbReference type="Proteomes" id="UP000319731"/>
    </source>
</evidence>
<sequence length="293" mass="33385">MTASVGINLLAVFLLDFAIQFVCFVFAAIFKTEKFYDLSGSVTYIGCILISLLYRHGDDILSNLTPRQIIIAALVCIWAVRLGTFLFIRVMKEGKDARFDGVKENPLQFSVYWALQVVWIYLTALPCWIVLGNDSYNEPNLVWSDYVGIVLWVYGFLVEVIADTSKFVFKLTNRKDFISTGIWKYCRYANYHGEIVLWLGMWILCIHGFTDNWQFVSIISPLFVAGLILGVSGVPLAEASAEKRYGGRADYQAYKAATPKYFLWFPKKLQVTNESQSVPEEPVEERRDPEQAA</sequence>